<comment type="caution">
    <text evidence="2">The sequence shown here is derived from an EMBL/GenBank/DDBJ whole genome shotgun (WGS) entry which is preliminary data.</text>
</comment>
<gene>
    <name evidence="2" type="ORF">EI291_14170</name>
</gene>
<accession>A0A3R9V6C0</accession>
<proteinExistence type="predicted"/>
<feature type="domain" description="DUF4394" evidence="1">
    <location>
        <begin position="92"/>
        <end position="329"/>
    </location>
</feature>
<dbReference type="Proteomes" id="UP000273500">
    <property type="component" value="Unassembled WGS sequence"/>
</dbReference>
<organism evidence="2 3">
    <name type="scientific">Hymenobacter rigui</name>
    <dbReference type="NCBI Taxonomy" id="334424"/>
    <lineage>
        <taxon>Bacteria</taxon>
        <taxon>Pseudomonadati</taxon>
        <taxon>Bacteroidota</taxon>
        <taxon>Cytophagia</taxon>
        <taxon>Cytophagales</taxon>
        <taxon>Hymenobacteraceae</taxon>
        <taxon>Hymenobacter</taxon>
    </lineage>
</organism>
<evidence type="ECO:0000313" key="2">
    <source>
        <dbReference type="EMBL" id="RSK47741.1"/>
    </source>
</evidence>
<sequence length="429" mass="45190">MLLTYLMKSSPSYYLFFLSMKLTPHSTKASLCTAALGLAAVVLPLFSAHGQTVYALSSDVGLGTTTLPPTTNAALVTFSLGALTPSPSAAIRVSTRTPITGVASAQYLTGLAFRPATGGLYAIGYNPVAQQVQLYTIHPSTAAASTVGPALTLYLGDDIGRIGFTFNPVTDVIRITSGTGRNLRVNPNDGTLLANDATLDYTSTDVNAGRSFTIGSSAYTNSYTGTTSTTLYNLDEKNDLLTIQAPANDGFLTTVGALNAYVGALHTPADLDIYFDPVANTNAAYVSIGEPNYGSLYSYLYKLDLSSGALSLTGRVSSPGNGEVITDIAIANVASVTSTRTATLVTSFSLYPNPVTNATQISFRLPRTGQTKWVLTDALGRTVEHREVGLLPAGAHTLPWQPATHRAGVYFLRLNVDGQHAGIQRLVIQ</sequence>
<name>A0A3R9V6C0_9BACT</name>
<keyword evidence="3" id="KW-1185">Reference proteome</keyword>
<evidence type="ECO:0000259" key="1">
    <source>
        <dbReference type="Pfam" id="PF14339"/>
    </source>
</evidence>
<dbReference type="OrthoDB" id="9794455at2"/>
<dbReference type="EMBL" id="RWIT01000007">
    <property type="protein sequence ID" value="RSK47741.1"/>
    <property type="molecule type" value="Genomic_DNA"/>
</dbReference>
<dbReference type="InterPro" id="IPR026444">
    <property type="entry name" value="Secre_tail"/>
</dbReference>
<dbReference type="Pfam" id="PF14339">
    <property type="entry name" value="DUF4394"/>
    <property type="match status" value="1"/>
</dbReference>
<dbReference type="NCBIfam" id="TIGR04183">
    <property type="entry name" value="Por_Secre_tail"/>
    <property type="match status" value="1"/>
</dbReference>
<reference evidence="2 3" key="1">
    <citation type="submission" date="2018-12" db="EMBL/GenBank/DDBJ databases">
        <authorList>
            <person name="Feng G."/>
            <person name="Zhu H."/>
        </authorList>
    </citation>
    <scope>NUCLEOTIDE SEQUENCE [LARGE SCALE GENOMIC DNA]</scope>
    <source>
        <strain evidence="2 3">KCTC 12533</strain>
    </source>
</reference>
<evidence type="ECO:0000313" key="3">
    <source>
        <dbReference type="Proteomes" id="UP000273500"/>
    </source>
</evidence>
<dbReference type="InterPro" id="IPR025507">
    <property type="entry name" value="DUF4394"/>
</dbReference>
<protein>
    <submittedName>
        <fullName evidence="2">DUF4394 domain-containing protein</fullName>
    </submittedName>
</protein>
<dbReference type="AlphaFoldDB" id="A0A3R9V6C0"/>